<dbReference type="FunFam" id="1.20.120.2010:FF:000001">
    <property type="entry name" value="NGFI-A-binding protein 1 isoform X1"/>
    <property type="match status" value="1"/>
</dbReference>
<evidence type="ECO:0000256" key="4">
    <source>
        <dbReference type="ARBA" id="ARBA00022491"/>
    </source>
</evidence>
<dbReference type="Gene3D" id="1.10.150.50">
    <property type="entry name" value="Transcription Factor, Ets-1"/>
    <property type="match status" value="1"/>
</dbReference>
<evidence type="ECO:0000313" key="12">
    <source>
        <dbReference type="Proteomes" id="UP000053760"/>
    </source>
</evidence>
<keyword evidence="4" id="KW-0678">Repressor</keyword>
<evidence type="ECO:0000256" key="8">
    <source>
        <dbReference type="SAM" id="MobiDB-lite"/>
    </source>
</evidence>
<feature type="non-terminal residue" evidence="11">
    <location>
        <position position="370"/>
    </location>
</feature>
<evidence type="ECO:0000256" key="5">
    <source>
        <dbReference type="ARBA" id="ARBA00023015"/>
    </source>
</evidence>
<dbReference type="PANTHER" id="PTHR12623">
    <property type="entry name" value="NGFI-A BINDING PROTEIN"/>
    <property type="match status" value="1"/>
</dbReference>
<gene>
    <name evidence="11" type="ORF">N303_14351</name>
</gene>
<feature type="domain" description="Nab N-terminal" evidence="9">
    <location>
        <begin position="10"/>
        <end position="86"/>
    </location>
</feature>
<accession>A0A091FXI6</accession>
<evidence type="ECO:0000313" key="11">
    <source>
        <dbReference type="EMBL" id="KFO75020.1"/>
    </source>
</evidence>
<comment type="similarity">
    <text evidence="2">Belongs to the NAB family.</text>
</comment>
<evidence type="ECO:0000256" key="6">
    <source>
        <dbReference type="ARBA" id="ARBA00023163"/>
    </source>
</evidence>
<comment type="subunit">
    <text evidence="3">Homomultimers may associate with EGR1 bound to DNA.</text>
</comment>
<dbReference type="GO" id="GO:0005634">
    <property type="term" value="C:nucleus"/>
    <property type="evidence" value="ECO:0007669"/>
    <property type="project" value="UniProtKB-SubCell"/>
</dbReference>
<dbReference type="Pfam" id="PF04905">
    <property type="entry name" value="NCD2"/>
    <property type="match status" value="1"/>
</dbReference>
<keyword evidence="7" id="KW-0539">Nucleus</keyword>
<dbReference type="InterPro" id="IPR013761">
    <property type="entry name" value="SAM/pointed_sf"/>
</dbReference>
<evidence type="ECO:0000256" key="3">
    <source>
        <dbReference type="ARBA" id="ARBA00011364"/>
    </source>
</evidence>
<feature type="non-terminal residue" evidence="11">
    <location>
        <position position="1"/>
    </location>
</feature>
<dbReference type="EMBL" id="KL447563">
    <property type="protein sequence ID" value="KFO75020.1"/>
    <property type="molecule type" value="Genomic_DNA"/>
</dbReference>
<feature type="region of interest" description="Disordered" evidence="8">
    <location>
        <begin position="270"/>
        <end position="289"/>
    </location>
</feature>
<protein>
    <submittedName>
        <fullName evidence="11">NGFI-A-binding protein 2</fullName>
    </submittedName>
</protein>
<comment type="subcellular location">
    <subcellularLocation>
        <location evidence="1">Nucleus</location>
    </subcellularLocation>
</comment>
<evidence type="ECO:0000259" key="10">
    <source>
        <dbReference type="Pfam" id="PF04905"/>
    </source>
</evidence>
<dbReference type="AlphaFoldDB" id="A0A091FXI6"/>
<dbReference type="Pfam" id="PF04904">
    <property type="entry name" value="SAM_NCD1"/>
    <property type="match status" value="1"/>
</dbReference>
<dbReference type="InterPro" id="IPR039040">
    <property type="entry name" value="NAB_fam"/>
</dbReference>
<feature type="compositionally biased region" description="Basic and acidic residues" evidence="8">
    <location>
        <begin position="361"/>
        <end position="370"/>
    </location>
</feature>
<evidence type="ECO:0000259" key="9">
    <source>
        <dbReference type="Pfam" id="PF04904"/>
    </source>
</evidence>
<feature type="domain" description="NAB co-repressor" evidence="10">
    <location>
        <begin position="106"/>
        <end position="225"/>
    </location>
</feature>
<keyword evidence="12" id="KW-1185">Reference proteome</keyword>
<reference evidence="11 12" key="1">
    <citation type="submission" date="2014-04" db="EMBL/GenBank/DDBJ databases">
        <title>Genome evolution of avian class.</title>
        <authorList>
            <person name="Zhang G."/>
            <person name="Li C."/>
        </authorList>
    </citation>
    <scope>NUCLEOTIDE SEQUENCE [LARGE SCALE GENOMIC DNA]</scope>
    <source>
        <strain evidence="11">BGI_N303</strain>
    </source>
</reference>
<dbReference type="STRING" id="55661.A0A091FXI6"/>
<dbReference type="GO" id="GO:0045892">
    <property type="term" value="P:negative regulation of DNA-templated transcription"/>
    <property type="evidence" value="ECO:0007669"/>
    <property type="project" value="InterPro"/>
</dbReference>
<feature type="region of interest" description="Disordered" evidence="8">
    <location>
        <begin position="327"/>
        <end position="370"/>
    </location>
</feature>
<evidence type="ECO:0000256" key="1">
    <source>
        <dbReference type="ARBA" id="ARBA00004123"/>
    </source>
</evidence>
<organism evidence="11 12">
    <name type="scientific">Cuculus canorus</name>
    <name type="common">Common cuckoo</name>
    <dbReference type="NCBI Taxonomy" id="55661"/>
    <lineage>
        <taxon>Eukaryota</taxon>
        <taxon>Metazoa</taxon>
        <taxon>Chordata</taxon>
        <taxon>Craniata</taxon>
        <taxon>Vertebrata</taxon>
        <taxon>Euteleostomi</taxon>
        <taxon>Archelosauria</taxon>
        <taxon>Archosauria</taxon>
        <taxon>Dinosauria</taxon>
        <taxon>Saurischia</taxon>
        <taxon>Theropoda</taxon>
        <taxon>Coelurosauria</taxon>
        <taxon>Aves</taxon>
        <taxon>Neognathae</taxon>
        <taxon>Neoaves</taxon>
        <taxon>Otidimorphae</taxon>
        <taxon>Cuculiformes</taxon>
        <taxon>Cuculidae</taxon>
        <taxon>Cuculus</taxon>
    </lineage>
</organism>
<evidence type="ECO:0000256" key="2">
    <source>
        <dbReference type="ARBA" id="ARBA00008864"/>
    </source>
</evidence>
<dbReference type="PANTHER" id="PTHR12623:SF6">
    <property type="entry name" value="NGFI-A-BINDING PROTEIN 2"/>
    <property type="match status" value="1"/>
</dbReference>
<dbReference type="Gene3D" id="1.20.120.2010">
    <property type="entry name" value="NAB conserved domain 2"/>
    <property type="match status" value="1"/>
</dbReference>
<dbReference type="Proteomes" id="UP000053760">
    <property type="component" value="Unassembled WGS sequence"/>
</dbReference>
<keyword evidence="5" id="KW-0805">Transcription regulation</keyword>
<proteinExistence type="inferred from homology"/>
<dbReference type="InterPro" id="IPR006988">
    <property type="entry name" value="Nab_N"/>
</dbReference>
<dbReference type="InterPro" id="IPR038398">
    <property type="entry name" value="NCD2_sf"/>
</dbReference>
<dbReference type="InterPro" id="IPR006989">
    <property type="entry name" value="NAB_co-repressor_dom"/>
</dbReference>
<dbReference type="GO" id="GO:0003712">
    <property type="term" value="F:transcription coregulator activity"/>
    <property type="evidence" value="ECO:0007669"/>
    <property type="project" value="InterPro"/>
</dbReference>
<name>A0A091FXI6_CUCCA</name>
<evidence type="ECO:0000256" key="7">
    <source>
        <dbReference type="ARBA" id="ARBA00023242"/>
    </source>
</evidence>
<sequence>PSRRLAMALPRTLGELQLYRVLQRANLLGYYETFIQQGGDDVQQLCEAGEEEFLEIMALVGMATKPLHVRRLQKALREWASNPGLFSQPVPAVPVSSIPLFKLSEAVGEGVERLLQSYPRGGDAELRALMKLNKKLAKAVGHIFQLEDGDRHKEEEIRRHSAIYGRGEARRREGKQLTLHELIINEAAAQFCLRDNSLLLRRVELFSLSRQVARESTYLSSLKGTRRLLTLGGYDCHPLSCTTAQHFQSCGPFPCMGCFLLDRSGVGGGEDGWDAAAEQGDEGSERMLGTPGGMLRSGLWSRHILQQTLMDEGLRLARLVSHERVGRLSPCLPGKPPAPEFEDGLAERGPPAPPDPPRGTIKVEQETSWQ</sequence>
<keyword evidence="6" id="KW-0804">Transcription</keyword>